<keyword evidence="4 5" id="KW-0472">Membrane</keyword>
<dbReference type="OrthoDB" id="9779078at2"/>
<feature type="transmembrane region" description="Helical" evidence="5">
    <location>
        <begin position="252"/>
        <end position="271"/>
    </location>
</feature>
<feature type="transmembrane region" description="Helical" evidence="5">
    <location>
        <begin position="20"/>
        <end position="42"/>
    </location>
</feature>
<name>A0A1W1WYK2_9BACT</name>
<feature type="transmembrane region" description="Helical" evidence="5">
    <location>
        <begin position="184"/>
        <end position="217"/>
    </location>
</feature>
<dbReference type="AlphaFoldDB" id="A0A1W1WYK2"/>
<accession>A0A1W1WYK2</accession>
<dbReference type="EMBL" id="FWXF01000001">
    <property type="protein sequence ID" value="SMC16508.1"/>
    <property type="molecule type" value="Genomic_DNA"/>
</dbReference>
<feature type="transmembrane region" description="Helical" evidence="5">
    <location>
        <begin position="114"/>
        <end position="134"/>
    </location>
</feature>
<protein>
    <recommendedName>
        <fullName evidence="5">Probable membrane transporter protein</fullName>
    </recommendedName>
</protein>
<dbReference type="Pfam" id="PF01925">
    <property type="entry name" value="TauE"/>
    <property type="match status" value="1"/>
</dbReference>
<dbReference type="STRING" id="1121390.SAMN02746041_00096"/>
<dbReference type="InterPro" id="IPR002781">
    <property type="entry name" value="TM_pro_TauE-like"/>
</dbReference>
<evidence type="ECO:0000313" key="7">
    <source>
        <dbReference type="Proteomes" id="UP000192783"/>
    </source>
</evidence>
<evidence type="ECO:0000256" key="5">
    <source>
        <dbReference type="RuleBase" id="RU363041"/>
    </source>
</evidence>
<comment type="similarity">
    <text evidence="5">Belongs to the 4-toluene sulfonate uptake permease (TSUP) (TC 2.A.102) family.</text>
</comment>
<dbReference type="PANTHER" id="PTHR43701">
    <property type="entry name" value="MEMBRANE TRANSPORTER PROTEIN MJ0441-RELATED"/>
    <property type="match status" value="1"/>
</dbReference>
<keyword evidence="3 5" id="KW-1133">Transmembrane helix</keyword>
<gene>
    <name evidence="6" type="ORF">SAMN02746041_00096</name>
</gene>
<keyword evidence="2 5" id="KW-0812">Transmembrane</keyword>
<reference evidence="6 7" key="1">
    <citation type="submission" date="2017-04" db="EMBL/GenBank/DDBJ databases">
        <authorList>
            <person name="Afonso C.L."/>
            <person name="Miller P.J."/>
            <person name="Scott M.A."/>
            <person name="Spackman E."/>
            <person name="Goraichik I."/>
            <person name="Dimitrov K.M."/>
            <person name="Suarez D.L."/>
            <person name="Swayne D.E."/>
        </authorList>
    </citation>
    <scope>NUCLEOTIDE SEQUENCE [LARGE SCALE GENOMIC DNA]</scope>
    <source>
        <strain evidence="6 7">DSM 13146</strain>
    </source>
</reference>
<keyword evidence="5" id="KW-1003">Cell membrane</keyword>
<evidence type="ECO:0000256" key="2">
    <source>
        <dbReference type="ARBA" id="ARBA00022692"/>
    </source>
</evidence>
<dbReference type="PANTHER" id="PTHR43701:SF12">
    <property type="entry name" value="MEMBRANE TRANSPORTER PROTEIN YTNM-RELATED"/>
    <property type="match status" value="1"/>
</dbReference>
<dbReference type="Proteomes" id="UP000192783">
    <property type="component" value="Unassembled WGS sequence"/>
</dbReference>
<evidence type="ECO:0000256" key="1">
    <source>
        <dbReference type="ARBA" id="ARBA00004141"/>
    </source>
</evidence>
<evidence type="ECO:0000256" key="3">
    <source>
        <dbReference type="ARBA" id="ARBA00022989"/>
    </source>
</evidence>
<proteinExistence type="inferred from homology"/>
<sequence length="314" mass="33026">MHLPFHLYLPIAGNSVNLLLILGLGGFVGLLSGIFGVGGGFLMTPLLIMIGIPPTVAAASDSNQIVGASTSGTIAHFRMGNVDFKMGLLLLLGGVAGGTVGVQIIKILRQLGNADFLISITYVLMLGIIGVYMFQESYRSLRSSSAAQAAPAPAHPARPSAYARFVASLPFQTEFPRSGVRMSLLMPLLLGILVGILAAIMGVGGGFIMVPVMVYLLRMPMHVVVGTSLFQILFTCIDVTIMQSYSNHTVDFVLAFLLLLGSTVGAQVGARISKRLKGDQLKIILAVLVLAVMVKMLLGLLLTPDVLVAQAGGH</sequence>
<dbReference type="InterPro" id="IPR051598">
    <property type="entry name" value="TSUP/Inactive_protease-like"/>
</dbReference>
<dbReference type="GO" id="GO:0005886">
    <property type="term" value="C:plasma membrane"/>
    <property type="evidence" value="ECO:0007669"/>
    <property type="project" value="UniProtKB-SubCell"/>
</dbReference>
<evidence type="ECO:0000313" key="6">
    <source>
        <dbReference type="EMBL" id="SMC16508.1"/>
    </source>
</evidence>
<organism evidence="6 7">
    <name type="scientific">Desulfacinum hydrothermale DSM 13146</name>
    <dbReference type="NCBI Taxonomy" id="1121390"/>
    <lineage>
        <taxon>Bacteria</taxon>
        <taxon>Pseudomonadati</taxon>
        <taxon>Thermodesulfobacteriota</taxon>
        <taxon>Syntrophobacteria</taxon>
        <taxon>Syntrophobacterales</taxon>
        <taxon>Syntrophobacteraceae</taxon>
        <taxon>Desulfacinum</taxon>
    </lineage>
</organism>
<comment type="subcellular location">
    <subcellularLocation>
        <location evidence="5">Cell membrane</location>
        <topology evidence="5">Multi-pass membrane protein</topology>
    </subcellularLocation>
    <subcellularLocation>
        <location evidence="1">Membrane</location>
        <topology evidence="1">Multi-pass membrane protein</topology>
    </subcellularLocation>
</comment>
<feature type="transmembrane region" description="Helical" evidence="5">
    <location>
        <begin position="88"/>
        <end position="108"/>
    </location>
</feature>
<feature type="transmembrane region" description="Helical" evidence="5">
    <location>
        <begin position="283"/>
        <end position="302"/>
    </location>
</feature>
<keyword evidence="7" id="KW-1185">Reference proteome</keyword>
<dbReference type="RefSeq" id="WP_084055583.1">
    <property type="nucleotide sequence ID" value="NZ_FWXF01000001.1"/>
</dbReference>
<evidence type="ECO:0000256" key="4">
    <source>
        <dbReference type="ARBA" id="ARBA00023136"/>
    </source>
</evidence>